<reference evidence="15 16" key="1">
    <citation type="submission" date="2017-02" db="EMBL/GenBank/DDBJ databases">
        <authorList>
            <person name="Peterson S.W."/>
        </authorList>
    </citation>
    <scope>NUCLEOTIDE SEQUENCE [LARGE SCALE GENOMIC DNA]</scope>
    <source>
        <strain evidence="15 16">DSM 22323</strain>
    </source>
</reference>
<keyword evidence="6 12" id="KW-0032">Aminotransferase</keyword>
<evidence type="ECO:0000313" key="16">
    <source>
        <dbReference type="Proteomes" id="UP000191112"/>
    </source>
</evidence>
<dbReference type="EMBL" id="FUYZ01000002">
    <property type="protein sequence ID" value="SKB74787.1"/>
    <property type="molecule type" value="Genomic_DNA"/>
</dbReference>
<dbReference type="InterPro" id="IPR001917">
    <property type="entry name" value="Aminotrans_II_pyridoxalP_BS"/>
</dbReference>
<dbReference type="SUPFAM" id="SSF53383">
    <property type="entry name" value="PLP-dependent transferases"/>
    <property type="match status" value="1"/>
</dbReference>
<dbReference type="UniPathway" id="UPA00031">
    <property type="reaction ID" value="UER00012"/>
</dbReference>
<keyword evidence="7 12" id="KW-0028">Amino-acid biosynthesis</keyword>
<evidence type="ECO:0000256" key="10">
    <source>
        <dbReference type="ARBA" id="ARBA00023102"/>
    </source>
</evidence>
<evidence type="ECO:0000256" key="13">
    <source>
        <dbReference type="SAM" id="Coils"/>
    </source>
</evidence>
<feature type="modified residue" description="N6-(pyridoxal phosphate)lysine" evidence="12">
    <location>
        <position position="200"/>
    </location>
</feature>
<keyword evidence="16" id="KW-1185">Reference proteome</keyword>
<dbReference type="HAMAP" id="MF_01023">
    <property type="entry name" value="HisC_aminotrans_2"/>
    <property type="match status" value="1"/>
</dbReference>
<gene>
    <name evidence="12" type="primary">hisC</name>
    <name evidence="15" type="ORF">SAMN05660477_00979</name>
</gene>
<dbReference type="CDD" id="cd00609">
    <property type="entry name" value="AAT_like"/>
    <property type="match status" value="1"/>
</dbReference>
<dbReference type="PANTHER" id="PTHR42885">
    <property type="entry name" value="HISTIDINOL-PHOSPHATE AMINOTRANSFERASE-RELATED"/>
    <property type="match status" value="1"/>
</dbReference>
<comment type="cofactor">
    <cofactor evidence="1 12">
        <name>pyridoxal 5'-phosphate</name>
        <dbReference type="ChEBI" id="CHEBI:597326"/>
    </cofactor>
</comment>
<evidence type="ECO:0000256" key="3">
    <source>
        <dbReference type="ARBA" id="ARBA00005189"/>
    </source>
</evidence>
<feature type="coiled-coil region" evidence="13">
    <location>
        <begin position="239"/>
        <end position="266"/>
    </location>
</feature>
<accession>A0A1T5DSM9</accession>
<dbReference type="EC" id="2.6.1.9" evidence="12"/>
<sequence>MQKFVRPNILALQPYISFRDTLSDGDYTLLDANENPFGTFNRYPDSTQKKLKQKLSEIKNVPSSQIALGNGSDELIDLIIKIFCEPKKDAIVVMNPSFAMYSFYATINENKIVTLDLDSNFQLQKDEFLNKTKDSKAKVLFLCSPNNPTGNSIDDLEFYIKNFNGIVVVDEAYIEFSNQKSIVEKLNEFENLIVLQTLSKARALAGLRIGMALSSEFIISLINKTKAPYNISEVNMRTALQELEKVDEYEKRLQEVLIQKNILKQAFENSSSIKKVYNSEANFFLVEVDNCEAFYEDLIQAKILCSKRFPAIPNALRINVGSAEENQKLIKILS</sequence>
<dbReference type="InterPro" id="IPR015422">
    <property type="entry name" value="PyrdxlP-dep_Trfase_small"/>
</dbReference>
<evidence type="ECO:0000256" key="7">
    <source>
        <dbReference type="ARBA" id="ARBA00022605"/>
    </source>
</evidence>
<evidence type="ECO:0000256" key="9">
    <source>
        <dbReference type="ARBA" id="ARBA00022898"/>
    </source>
</evidence>
<dbReference type="InterPro" id="IPR015421">
    <property type="entry name" value="PyrdxlP-dep_Trfase_major"/>
</dbReference>
<evidence type="ECO:0000313" key="15">
    <source>
        <dbReference type="EMBL" id="SKB74787.1"/>
    </source>
</evidence>
<keyword evidence="13" id="KW-0175">Coiled coil</keyword>
<dbReference type="GO" id="GO:0000105">
    <property type="term" value="P:L-histidine biosynthetic process"/>
    <property type="evidence" value="ECO:0007669"/>
    <property type="project" value="UniProtKB-UniRule"/>
</dbReference>
<comment type="catalytic activity">
    <reaction evidence="11 12">
        <text>L-histidinol phosphate + 2-oxoglutarate = 3-(imidazol-4-yl)-2-oxopropyl phosphate + L-glutamate</text>
        <dbReference type="Rhea" id="RHEA:23744"/>
        <dbReference type="ChEBI" id="CHEBI:16810"/>
        <dbReference type="ChEBI" id="CHEBI:29985"/>
        <dbReference type="ChEBI" id="CHEBI:57766"/>
        <dbReference type="ChEBI" id="CHEBI:57980"/>
        <dbReference type="EC" id="2.6.1.9"/>
    </reaction>
</comment>
<comment type="subunit">
    <text evidence="5 12">Homodimer.</text>
</comment>
<evidence type="ECO:0000256" key="8">
    <source>
        <dbReference type="ARBA" id="ARBA00022679"/>
    </source>
</evidence>
<dbReference type="InterPro" id="IPR015424">
    <property type="entry name" value="PyrdxlP-dep_Trfase"/>
</dbReference>
<evidence type="ECO:0000259" key="14">
    <source>
        <dbReference type="Pfam" id="PF00155"/>
    </source>
</evidence>
<proteinExistence type="inferred from homology"/>
<dbReference type="STRING" id="619805.SAMN05660477_00979"/>
<keyword evidence="8 12" id="KW-0808">Transferase</keyword>
<evidence type="ECO:0000256" key="1">
    <source>
        <dbReference type="ARBA" id="ARBA00001933"/>
    </source>
</evidence>
<keyword evidence="9 12" id="KW-0663">Pyridoxal phosphate</keyword>
<dbReference type="InterPro" id="IPR004839">
    <property type="entry name" value="Aminotransferase_I/II_large"/>
</dbReference>
<dbReference type="GO" id="GO:0030170">
    <property type="term" value="F:pyridoxal phosphate binding"/>
    <property type="evidence" value="ECO:0007669"/>
    <property type="project" value="InterPro"/>
</dbReference>
<dbReference type="GO" id="GO:0004400">
    <property type="term" value="F:histidinol-phosphate transaminase activity"/>
    <property type="evidence" value="ECO:0007669"/>
    <property type="project" value="UniProtKB-UniRule"/>
</dbReference>
<comment type="pathway">
    <text evidence="2 12">Amino-acid biosynthesis; L-histidine biosynthesis; L-histidine from 5-phospho-alpha-D-ribose 1-diphosphate: step 7/9.</text>
</comment>
<feature type="domain" description="Aminotransferase class I/classII large" evidence="14">
    <location>
        <begin position="35"/>
        <end position="332"/>
    </location>
</feature>
<protein>
    <recommendedName>
        <fullName evidence="12">Histidinol-phosphate aminotransferase</fullName>
        <ecNumber evidence="12">2.6.1.9</ecNumber>
    </recommendedName>
    <alternativeName>
        <fullName evidence="12">Imidazole acetol-phosphate transaminase</fullName>
    </alternativeName>
</protein>
<evidence type="ECO:0000256" key="11">
    <source>
        <dbReference type="ARBA" id="ARBA00047481"/>
    </source>
</evidence>
<dbReference type="AlphaFoldDB" id="A0A1T5DSM9"/>
<dbReference type="PANTHER" id="PTHR42885:SF2">
    <property type="entry name" value="HISTIDINOL-PHOSPHATE AMINOTRANSFERASE"/>
    <property type="match status" value="1"/>
</dbReference>
<evidence type="ECO:0000256" key="4">
    <source>
        <dbReference type="ARBA" id="ARBA00007970"/>
    </source>
</evidence>
<evidence type="ECO:0000256" key="6">
    <source>
        <dbReference type="ARBA" id="ARBA00022576"/>
    </source>
</evidence>
<evidence type="ECO:0000256" key="12">
    <source>
        <dbReference type="HAMAP-Rule" id="MF_01023"/>
    </source>
</evidence>
<comment type="similarity">
    <text evidence="4 12">Belongs to the class-II pyridoxal-phosphate-dependent aminotransferase family. Histidinol-phosphate aminotransferase subfamily.</text>
</comment>
<evidence type="ECO:0000256" key="2">
    <source>
        <dbReference type="ARBA" id="ARBA00005011"/>
    </source>
</evidence>
<dbReference type="NCBIfam" id="TIGR01141">
    <property type="entry name" value="hisC"/>
    <property type="match status" value="1"/>
</dbReference>
<organism evidence="15 16">
    <name type="scientific">Soonwooa buanensis</name>
    <dbReference type="NCBI Taxonomy" id="619805"/>
    <lineage>
        <taxon>Bacteria</taxon>
        <taxon>Pseudomonadati</taxon>
        <taxon>Bacteroidota</taxon>
        <taxon>Flavobacteriia</taxon>
        <taxon>Flavobacteriales</taxon>
        <taxon>Weeksellaceae</taxon>
        <taxon>Chryseobacterium group</taxon>
        <taxon>Soonwooa</taxon>
    </lineage>
</organism>
<dbReference type="Proteomes" id="UP000191112">
    <property type="component" value="Unassembled WGS sequence"/>
</dbReference>
<dbReference type="Gene3D" id="3.90.1150.10">
    <property type="entry name" value="Aspartate Aminotransferase, domain 1"/>
    <property type="match status" value="1"/>
</dbReference>
<dbReference type="Gene3D" id="3.40.640.10">
    <property type="entry name" value="Type I PLP-dependent aspartate aminotransferase-like (Major domain)"/>
    <property type="match status" value="1"/>
</dbReference>
<dbReference type="Pfam" id="PF00155">
    <property type="entry name" value="Aminotran_1_2"/>
    <property type="match status" value="1"/>
</dbReference>
<dbReference type="InterPro" id="IPR005861">
    <property type="entry name" value="HisP_aminotrans"/>
</dbReference>
<name>A0A1T5DSM9_9FLAO</name>
<comment type="pathway">
    <text evidence="3">Lipid metabolism.</text>
</comment>
<evidence type="ECO:0000256" key="5">
    <source>
        <dbReference type="ARBA" id="ARBA00011738"/>
    </source>
</evidence>
<keyword evidence="10 12" id="KW-0368">Histidine biosynthesis</keyword>
<dbReference type="PROSITE" id="PS00599">
    <property type="entry name" value="AA_TRANSFER_CLASS_2"/>
    <property type="match status" value="1"/>
</dbReference>